<proteinExistence type="predicted"/>
<dbReference type="Proteomes" id="UP001203512">
    <property type="component" value="Unassembled WGS sequence"/>
</dbReference>
<organism evidence="1 2">
    <name type="scientific">Sphingobium agri</name>
    <dbReference type="NCBI Taxonomy" id="2933566"/>
    <lineage>
        <taxon>Bacteria</taxon>
        <taxon>Pseudomonadati</taxon>
        <taxon>Pseudomonadota</taxon>
        <taxon>Alphaproteobacteria</taxon>
        <taxon>Sphingomonadales</taxon>
        <taxon>Sphingomonadaceae</taxon>
        <taxon>Sphingobium</taxon>
    </lineage>
</organism>
<evidence type="ECO:0000313" key="1">
    <source>
        <dbReference type="EMBL" id="MCK0531290.1"/>
    </source>
</evidence>
<name>A0ABT0DW02_9SPHN</name>
<accession>A0ABT0DW02</accession>
<gene>
    <name evidence="1" type="ORF">MU848_06800</name>
</gene>
<dbReference type="EMBL" id="JALKHS010000006">
    <property type="protein sequence ID" value="MCK0531290.1"/>
    <property type="molecule type" value="Genomic_DNA"/>
</dbReference>
<evidence type="ECO:0000313" key="2">
    <source>
        <dbReference type="Proteomes" id="UP001203512"/>
    </source>
</evidence>
<comment type="caution">
    <text evidence="1">The sequence shown here is derived from an EMBL/GenBank/DDBJ whole genome shotgun (WGS) entry which is preliminary data.</text>
</comment>
<sequence length="232" mass="25224">MFRHRSHHDIVERLHADAAASALRETSLGALVTCVVAVTSALTSFGRHAAAAPIAVTAADHRSGQQVRPGLYRRSAHSRVAPRHLSTGGIKEILRYQGRNGNRDPFLLGAGLARTGVTLVIHDEADIGAVAQDGVDIGCVEGFAADLVAALVEDLRKPRYPNGRALIAIHISFKDEDRHVHRQGIMLELLPVLPLRLFHGDGLESERRPLPVPEPPRSVREHGALHMLRILS</sequence>
<keyword evidence="2" id="KW-1185">Reference proteome</keyword>
<reference evidence="1 2" key="1">
    <citation type="submission" date="2022-04" db="EMBL/GenBank/DDBJ databases">
        <authorList>
            <person name="Huq M.A."/>
        </authorList>
    </citation>
    <scope>NUCLEOTIDE SEQUENCE [LARGE SCALE GENOMIC DNA]</scope>
    <source>
        <strain evidence="1 2">MAH-33</strain>
    </source>
</reference>
<protein>
    <submittedName>
        <fullName evidence="1">Uncharacterized protein</fullName>
    </submittedName>
</protein>